<dbReference type="Gene3D" id="1.10.238.10">
    <property type="entry name" value="EF-hand"/>
    <property type="match status" value="1"/>
</dbReference>
<feature type="compositionally biased region" description="Low complexity" evidence="2">
    <location>
        <begin position="96"/>
        <end position="114"/>
    </location>
</feature>
<dbReference type="PROSITE" id="PS00018">
    <property type="entry name" value="EF_HAND_1"/>
    <property type="match status" value="1"/>
</dbReference>
<evidence type="ECO:0000313" key="5">
    <source>
        <dbReference type="Proteomes" id="UP001189429"/>
    </source>
</evidence>
<proteinExistence type="predicted"/>
<dbReference type="InterPro" id="IPR002048">
    <property type="entry name" value="EF_hand_dom"/>
</dbReference>
<dbReference type="SUPFAM" id="SSF47473">
    <property type="entry name" value="EF-hand"/>
    <property type="match status" value="1"/>
</dbReference>
<keyword evidence="1" id="KW-0106">Calcium</keyword>
<dbReference type="SMART" id="SM00054">
    <property type="entry name" value="EFh"/>
    <property type="match status" value="1"/>
</dbReference>
<feature type="domain" description="EF-hand" evidence="3">
    <location>
        <begin position="1"/>
        <end position="36"/>
    </location>
</feature>
<feature type="compositionally biased region" description="Basic residues" evidence="2">
    <location>
        <begin position="115"/>
        <end position="133"/>
    </location>
</feature>
<gene>
    <name evidence="4" type="ORF">PCOR1329_LOCUS71393</name>
</gene>
<organism evidence="4 5">
    <name type="scientific">Prorocentrum cordatum</name>
    <dbReference type="NCBI Taxonomy" id="2364126"/>
    <lineage>
        <taxon>Eukaryota</taxon>
        <taxon>Sar</taxon>
        <taxon>Alveolata</taxon>
        <taxon>Dinophyceae</taxon>
        <taxon>Prorocentrales</taxon>
        <taxon>Prorocentraceae</taxon>
        <taxon>Prorocentrum</taxon>
    </lineage>
</organism>
<feature type="region of interest" description="Disordered" evidence="2">
    <location>
        <begin position="96"/>
        <end position="148"/>
    </location>
</feature>
<evidence type="ECO:0000256" key="2">
    <source>
        <dbReference type="SAM" id="MobiDB-lite"/>
    </source>
</evidence>
<evidence type="ECO:0000259" key="3">
    <source>
        <dbReference type="PROSITE" id="PS50222"/>
    </source>
</evidence>
<dbReference type="EMBL" id="CAUYUJ010019476">
    <property type="protein sequence ID" value="CAK0891425.1"/>
    <property type="molecule type" value="Genomic_DNA"/>
</dbReference>
<dbReference type="PROSITE" id="PS50222">
    <property type="entry name" value="EF_HAND_2"/>
    <property type="match status" value="1"/>
</dbReference>
<dbReference type="InterPro" id="IPR018247">
    <property type="entry name" value="EF_Hand_1_Ca_BS"/>
</dbReference>
<accession>A0ABN9WX01</accession>
<dbReference type="Proteomes" id="UP001189429">
    <property type="component" value="Unassembled WGS sequence"/>
</dbReference>
<comment type="caution">
    <text evidence="4">The sequence shown here is derived from an EMBL/GenBank/DDBJ whole genome shotgun (WGS) entry which is preliminary data.</text>
</comment>
<name>A0ABN9WX01_9DINO</name>
<evidence type="ECO:0000256" key="1">
    <source>
        <dbReference type="ARBA" id="ARBA00022837"/>
    </source>
</evidence>
<evidence type="ECO:0000313" key="4">
    <source>
        <dbReference type="EMBL" id="CAK0891425.1"/>
    </source>
</evidence>
<dbReference type="Pfam" id="PF13202">
    <property type="entry name" value="EF-hand_5"/>
    <property type="match status" value="1"/>
</dbReference>
<dbReference type="InterPro" id="IPR011992">
    <property type="entry name" value="EF-hand-dom_pair"/>
</dbReference>
<sequence>MAASSLGAAFEAIDTDGDGKVSREEFRAAVQRGAVATGLLYAAPGAAPQMVMEPVAALQQAAAEPVQAHHAPAEVIRTITTVAPPVYVAPRAAQAAEPAPAPVEPVGAPVAAAPRRPRSRRGRPWSPCRRRPRPWSPWARPRWRRPCT</sequence>
<keyword evidence="5" id="KW-1185">Reference proteome</keyword>
<protein>
    <recommendedName>
        <fullName evidence="3">EF-hand domain-containing protein</fullName>
    </recommendedName>
</protein>
<reference evidence="4" key="1">
    <citation type="submission" date="2023-10" db="EMBL/GenBank/DDBJ databases">
        <authorList>
            <person name="Chen Y."/>
            <person name="Shah S."/>
            <person name="Dougan E. K."/>
            <person name="Thang M."/>
            <person name="Chan C."/>
        </authorList>
    </citation>
    <scope>NUCLEOTIDE SEQUENCE [LARGE SCALE GENOMIC DNA]</scope>
</reference>